<name>A0A084V9T1_ANOSI</name>
<proteinExistence type="predicted"/>
<keyword evidence="3" id="KW-1185">Reference proteome</keyword>
<reference evidence="2" key="2">
    <citation type="submission" date="2020-05" db="UniProtKB">
        <authorList>
            <consortium name="EnsemblMetazoa"/>
        </authorList>
    </citation>
    <scope>IDENTIFICATION</scope>
</reference>
<reference evidence="1 3" key="1">
    <citation type="journal article" date="2014" name="BMC Genomics">
        <title>Genome sequence of Anopheles sinensis provides insight into genetics basis of mosquito competence for malaria parasites.</title>
        <authorList>
            <person name="Zhou D."/>
            <person name="Zhang D."/>
            <person name="Ding G."/>
            <person name="Shi L."/>
            <person name="Hou Q."/>
            <person name="Ye Y."/>
            <person name="Xu Y."/>
            <person name="Zhou H."/>
            <person name="Xiong C."/>
            <person name="Li S."/>
            <person name="Yu J."/>
            <person name="Hong S."/>
            <person name="Yu X."/>
            <person name="Zou P."/>
            <person name="Chen C."/>
            <person name="Chang X."/>
            <person name="Wang W."/>
            <person name="Lv Y."/>
            <person name="Sun Y."/>
            <person name="Ma L."/>
            <person name="Shen B."/>
            <person name="Zhu C."/>
        </authorList>
    </citation>
    <scope>NUCLEOTIDE SEQUENCE [LARGE SCALE GENOMIC DNA]</scope>
</reference>
<accession>A0A084V9T1</accession>
<sequence length="115" mass="13697">MTALMEINRNIDEQGAKIDRIEGMLKQSDAKTENMVQHTQQLQHTLKQVKREVKHSRTEIQMLVSSTVPREGISRRTDFEFQRITNEEELKELERHLEDYDYRTKLVAWLQSNIN</sequence>
<protein>
    <submittedName>
        <fullName evidence="1 2">Uncharacterized protein</fullName>
    </submittedName>
</protein>
<evidence type="ECO:0000313" key="3">
    <source>
        <dbReference type="Proteomes" id="UP000030765"/>
    </source>
</evidence>
<organism evidence="1">
    <name type="scientific">Anopheles sinensis</name>
    <name type="common">Mosquito</name>
    <dbReference type="NCBI Taxonomy" id="74873"/>
    <lineage>
        <taxon>Eukaryota</taxon>
        <taxon>Metazoa</taxon>
        <taxon>Ecdysozoa</taxon>
        <taxon>Arthropoda</taxon>
        <taxon>Hexapoda</taxon>
        <taxon>Insecta</taxon>
        <taxon>Pterygota</taxon>
        <taxon>Neoptera</taxon>
        <taxon>Endopterygota</taxon>
        <taxon>Diptera</taxon>
        <taxon>Nematocera</taxon>
        <taxon>Culicoidea</taxon>
        <taxon>Culicidae</taxon>
        <taxon>Anophelinae</taxon>
        <taxon>Anopheles</taxon>
    </lineage>
</organism>
<dbReference type="EMBL" id="ATLV01000039">
    <property type="status" value="NOT_ANNOTATED_CDS"/>
    <property type="molecule type" value="Genomic_DNA"/>
</dbReference>
<dbReference type="EnsemblMetazoa" id="ASIC000009-RA">
    <property type="protein sequence ID" value="ASIC000009-PA"/>
    <property type="gene ID" value="ASIC000009"/>
</dbReference>
<dbReference type="EMBL" id="KE523844">
    <property type="protein sequence ID" value="KFB34725.1"/>
    <property type="molecule type" value="Genomic_DNA"/>
</dbReference>
<dbReference type="VEuPathDB" id="VectorBase:ASIC000009"/>
<dbReference type="Proteomes" id="UP000030765">
    <property type="component" value="Unassembled WGS sequence"/>
</dbReference>
<evidence type="ECO:0000313" key="2">
    <source>
        <dbReference type="EnsemblMetazoa" id="ASIC000009-PA"/>
    </source>
</evidence>
<dbReference type="AlphaFoldDB" id="A0A084V9T1"/>
<evidence type="ECO:0000313" key="1">
    <source>
        <dbReference type="EMBL" id="KFB34725.1"/>
    </source>
</evidence>
<gene>
    <name evidence="1" type="ORF">ZHAS_00000009</name>
</gene>